<dbReference type="AlphaFoldDB" id="A0A7G6E7U0"/>
<evidence type="ECO:0000313" key="2">
    <source>
        <dbReference type="EMBL" id="QNB48144.1"/>
    </source>
</evidence>
<organism evidence="2 3">
    <name type="scientific">Thermanaerosceptrum fracticalcis</name>
    <dbReference type="NCBI Taxonomy" id="1712410"/>
    <lineage>
        <taxon>Bacteria</taxon>
        <taxon>Bacillati</taxon>
        <taxon>Bacillota</taxon>
        <taxon>Clostridia</taxon>
        <taxon>Eubacteriales</taxon>
        <taxon>Peptococcaceae</taxon>
        <taxon>Thermanaerosceptrum</taxon>
    </lineage>
</organism>
<proteinExistence type="predicted"/>
<dbReference type="Proteomes" id="UP000515847">
    <property type="component" value="Chromosome"/>
</dbReference>
<dbReference type="Pfam" id="PF13566">
    <property type="entry name" value="DUF4130"/>
    <property type="match status" value="1"/>
</dbReference>
<evidence type="ECO:0000259" key="1">
    <source>
        <dbReference type="Pfam" id="PF13566"/>
    </source>
</evidence>
<dbReference type="InterPro" id="IPR025404">
    <property type="entry name" value="DUF4130"/>
</dbReference>
<evidence type="ECO:0000313" key="3">
    <source>
        <dbReference type="Proteomes" id="UP000515847"/>
    </source>
</evidence>
<gene>
    <name evidence="2" type="ORF">BR63_18850</name>
</gene>
<dbReference type="RefSeq" id="WP_034420817.1">
    <property type="nucleotide sequence ID" value="NZ_CP045798.1"/>
</dbReference>
<reference evidence="2 3" key="1">
    <citation type="journal article" date="2019" name="Front. Microbiol.">
        <title>Thermoanaerosceptrum fracticalcis gen. nov. sp. nov., a Novel Fumarate-Fermenting Microorganism From a Deep Fractured Carbonate Aquifer of the US Great Basin.</title>
        <authorList>
            <person name="Hamilton-Brehm S.D."/>
            <person name="Stewart L.E."/>
            <person name="Zavarin M."/>
            <person name="Caldwell M."/>
            <person name="Lawson P.A."/>
            <person name="Onstott T.C."/>
            <person name="Grzymski J."/>
            <person name="Neveux I."/>
            <person name="Lollar B.S."/>
            <person name="Russell C.E."/>
            <person name="Moser D.P."/>
        </authorList>
    </citation>
    <scope>NUCLEOTIDE SEQUENCE [LARGE SCALE GENOMIC DNA]</scope>
    <source>
        <strain evidence="2 3">DRI-13</strain>
    </source>
</reference>
<sequence length="260" mass="30223">MMIQYSPQVPSLIKGTLLAYIHKTGCRVKAAHPSQNTLFDSHESLDADTFSLDALITQVLTIYAKDVSWLKKQAASPLYQRLFYALRHSTPQKYVIMEKALLVAFEKGLEYCLSNVSSSCRRLALLAREVHHEVHRMLGFIRFSALDEETLVARPKLYHDTADLILKRFAPRYPHYKVVLVLDTQALCFYQGKIFSLDACPFREFLAKKDDYSTLWEKYYKSQYIEDRKNIRLAQKAIPQKYWDWLQEGNILSEGKKKST</sequence>
<dbReference type="KEGG" id="tfr:BR63_18850"/>
<dbReference type="OrthoDB" id="5290748at2"/>
<feature type="domain" description="DUF4130" evidence="1">
    <location>
        <begin position="99"/>
        <end position="248"/>
    </location>
</feature>
<accession>A0A7G6E7U0</accession>
<dbReference type="EMBL" id="CP045798">
    <property type="protein sequence ID" value="QNB48144.1"/>
    <property type="molecule type" value="Genomic_DNA"/>
</dbReference>
<keyword evidence="3" id="KW-1185">Reference proteome</keyword>
<protein>
    <submittedName>
        <fullName evidence="2">DUF4130 domain-containing protein</fullName>
    </submittedName>
</protein>
<name>A0A7G6E7U0_THEFR</name>